<feature type="region of interest" description="Disordered" evidence="6">
    <location>
        <begin position="52"/>
        <end position="72"/>
    </location>
</feature>
<dbReference type="Pfam" id="PF03647">
    <property type="entry name" value="Tmemb_14"/>
    <property type="match status" value="1"/>
</dbReference>
<gene>
    <name evidence="9" type="ORF">D0Y65_017500</name>
    <name evidence="8" type="ORF">glysoja_027490</name>
</gene>
<dbReference type="InterPro" id="IPR005349">
    <property type="entry name" value="TMEM14"/>
</dbReference>
<dbReference type="GO" id="GO:0015245">
    <property type="term" value="F:fatty acid transmembrane transporter activity"/>
    <property type="evidence" value="ECO:0007669"/>
    <property type="project" value="TreeGrafter"/>
</dbReference>
<reference evidence="8" key="1">
    <citation type="submission" date="2014-07" db="EMBL/GenBank/DDBJ databases">
        <title>Identification of a novel salt tolerance gene in wild soybean by whole-genome sequencing.</title>
        <authorList>
            <person name="Lam H.-M."/>
            <person name="Qi X."/>
            <person name="Li M.-W."/>
            <person name="Liu X."/>
            <person name="Xie M."/>
            <person name="Ni M."/>
            <person name="Xu X."/>
        </authorList>
    </citation>
    <scope>NUCLEOTIDE SEQUENCE [LARGE SCALE GENOMIC DNA]</scope>
    <source>
        <tissue evidence="8">Root</tissue>
    </source>
</reference>
<evidence type="ECO:0000256" key="2">
    <source>
        <dbReference type="ARBA" id="ARBA00007590"/>
    </source>
</evidence>
<dbReference type="EMBL" id="KN654674">
    <property type="protein sequence ID" value="KHN25076.1"/>
    <property type="molecule type" value="Genomic_DNA"/>
</dbReference>
<feature type="transmembrane region" description="Helical" evidence="7">
    <location>
        <begin position="190"/>
        <end position="212"/>
    </location>
</feature>
<comment type="similarity">
    <text evidence="2">Belongs to the TMEM14 family.</text>
</comment>
<evidence type="ECO:0000313" key="9">
    <source>
        <dbReference type="EMBL" id="RZC02388.1"/>
    </source>
</evidence>
<dbReference type="PANTHER" id="PTHR12668:SF43">
    <property type="entry name" value="TRANSMEMBRANE PROTEIN 14 HOMOLOG"/>
    <property type="match status" value="1"/>
</dbReference>
<comment type="subcellular location">
    <subcellularLocation>
        <location evidence="1">Membrane</location>
    </subcellularLocation>
</comment>
<feature type="transmembrane region" description="Helical" evidence="7">
    <location>
        <begin position="164"/>
        <end position="184"/>
    </location>
</feature>
<keyword evidence="3 7" id="KW-0812">Transmembrane</keyword>
<evidence type="ECO:0000313" key="8">
    <source>
        <dbReference type="EMBL" id="KHN25076.1"/>
    </source>
</evidence>
<sequence length="285" mass="31411">MTLRFESVVWALNPKLSHHRFSIPNLRRNPHSLFAPPPPPRIRTSFLAFEEGGGGEIEPEKNENNNDNRTGAEESWKQALDTFREQASKIRDASQEAYELYSEKAIAVLKDATEELRVAAKEIGDEGKQYLTVVAENSPEVKEVVESFTSPSRDLSEISQLRDFYVGVPYGLVLSVGGFVSFMVTGSIAALRFGIVLGSVLLALGVSSLRAYKRGQPSSLMLKGQTAIASILFLREIRLLAAEGSPLVTYFTSLISGAVVAFYVYRLVLEHKQKNASNLENGAEN</sequence>
<evidence type="ECO:0000256" key="3">
    <source>
        <dbReference type="ARBA" id="ARBA00022692"/>
    </source>
</evidence>
<evidence type="ECO:0000256" key="7">
    <source>
        <dbReference type="SAM" id="Phobius"/>
    </source>
</evidence>
<dbReference type="GO" id="GO:0009706">
    <property type="term" value="C:chloroplast inner membrane"/>
    <property type="evidence" value="ECO:0007669"/>
    <property type="project" value="TreeGrafter"/>
</dbReference>
<keyword evidence="11" id="KW-1185">Reference proteome</keyword>
<evidence type="ECO:0000313" key="11">
    <source>
        <dbReference type="Proteomes" id="UP000289340"/>
    </source>
</evidence>
<feature type="transmembrane region" description="Helical" evidence="7">
    <location>
        <begin position="247"/>
        <end position="265"/>
    </location>
</feature>
<dbReference type="Proteomes" id="UP000053555">
    <property type="component" value="Unassembled WGS sequence"/>
</dbReference>
<evidence type="ECO:0000256" key="5">
    <source>
        <dbReference type="ARBA" id="ARBA00023136"/>
    </source>
</evidence>
<evidence type="ECO:0000256" key="1">
    <source>
        <dbReference type="ARBA" id="ARBA00004370"/>
    </source>
</evidence>
<evidence type="ECO:0000256" key="6">
    <source>
        <dbReference type="SAM" id="MobiDB-lite"/>
    </source>
</evidence>
<keyword evidence="4 7" id="KW-1133">Transmembrane helix</keyword>
<organism evidence="8">
    <name type="scientific">Glycine soja</name>
    <name type="common">Wild soybean</name>
    <dbReference type="NCBI Taxonomy" id="3848"/>
    <lineage>
        <taxon>Eukaryota</taxon>
        <taxon>Viridiplantae</taxon>
        <taxon>Streptophyta</taxon>
        <taxon>Embryophyta</taxon>
        <taxon>Tracheophyta</taxon>
        <taxon>Spermatophyta</taxon>
        <taxon>Magnoliopsida</taxon>
        <taxon>eudicotyledons</taxon>
        <taxon>Gunneridae</taxon>
        <taxon>Pentapetalae</taxon>
        <taxon>rosids</taxon>
        <taxon>fabids</taxon>
        <taxon>Fabales</taxon>
        <taxon>Fabaceae</taxon>
        <taxon>Papilionoideae</taxon>
        <taxon>50 kb inversion clade</taxon>
        <taxon>NPAAA clade</taxon>
        <taxon>indigoferoid/millettioid clade</taxon>
        <taxon>Phaseoleae</taxon>
        <taxon>Glycine</taxon>
        <taxon>Glycine subgen. Soja</taxon>
    </lineage>
</organism>
<dbReference type="EMBL" id="QZWG01000007">
    <property type="protein sequence ID" value="RZC02389.1"/>
    <property type="molecule type" value="Genomic_DNA"/>
</dbReference>
<accession>A0A0B2QTV9</accession>
<dbReference type="PANTHER" id="PTHR12668">
    <property type="entry name" value="TRANSMEMBRANE PROTEIN 14, 15"/>
    <property type="match status" value="1"/>
</dbReference>
<dbReference type="Gramene" id="XM_028384209.1">
    <property type="protein sequence ID" value="XP_028240010.1"/>
    <property type="gene ID" value="LOC114418728"/>
</dbReference>
<dbReference type="InterPro" id="IPR044890">
    <property type="entry name" value="TMEM14_sf"/>
</dbReference>
<keyword evidence="5 7" id="KW-0472">Membrane</keyword>
<evidence type="ECO:0000256" key="4">
    <source>
        <dbReference type="ARBA" id="ARBA00022989"/>
    </source>
</evidence>
<reference evidence="9 11" key="2">
    <citation type="submission" date="2018-09" db="EMBL/GenBank/DDBJ databases">
        <title>A high-quality reference genome of wild soybean provides a powerful tool to mine soybean genomes.</title>
        <authorList>
            <person name="Xie M."/>
            <person name="Chung C.Y.L."/>
            <person name="Li M.-W."/>
            <person name="Wong F.-L."/>
            <person name="Chan T.-F."/>
            <person name="Lam H.-M."/>
        </authorList>
    </citation>
    <scope>NUCLEOTIDE SEQUENCE [LARGE SCALE GENOMIC DNA]</scope>
    <source>
        <strain evidence="11">cv. W05</strain>
        <tissue evidence="9">Hypocotyl of etiolated seedlings</tissue>
    </source>
</reference>
<dbReference type="Gene3D" id="1.10.10.1740">
    <property type="entry name" value="Transmembrane protein 14-like"/>
    <property type="match status" value="1"/>
</dbReference>
<protein>
    <submittedName>
        <fullName evidence="9">Protein FATTY ACID EXPORT 3, chloroplastic isoform A</fullName>
    </submittedName>
    <submittedName>
        <fullName evidence="10">Protein FATTY ACID EXPORT 3, chloroplastic isoform B</fullName>
    </submittedName>
</protein>
<name>A0A0B2QTV9_GLYSO</name>
<dbReference type="Proteomes" id="UP000289340">
    <property type="component" value="Chromosome 7"/>
</dbReference>
<proteinExistence type="inferred from homology"/>
<dbReference type="EMBL" id="QZWG01000007">
    <property type="protein sequence ID" value="RZC02388.1"/>
    <property type="molecule type" value="Genomic_DNA"/>
</dbReference>
<dbReference type="AlphaFoldDB" id="A0A0B2QTV9"/>
<feature type="compositionally biased region" description="Basic and acidic residues" evidence="6">
    <location>
        <begin position="58"/>
        <end position="72"/>
    </location>
</feature>
<evidence type="ECO:0000313" key="10">
    <source>
        <dbReference type="EMBL" id="RZC02389.1"/>
    </source>
</evidence>